<keyword evidence="3" id="KW-1185">Reference proteome</keyword>
<organism evidence="2 3">
    <name type="scientific">Portunus trituberculatus</name>
    <name type="common">Swimming crab</name>
    <name type="synonym">Neptunus trituberculatus</name>
    <dbReference type="NCBI Taxonomy" id="210409"/>
    <lineage>
        <taxon>Eukaryota</taxon>
        <taxon>Metazoa</taxon>
        <taxon>Ecdysozoa</taxon>
        <taxon>Arthropoda</taxon>
        <taxon>Crustacea</taxon>
        <taxon>Multicrustacea</taxon>
        <taxon>Malacostraca</taxon>
        <taxon>Eumalacostraca</taxon>
        <taxon>Eucarida</taxon>
        <taxon>Decapoda</taxon>
        <taxon>Pleocyemata</taxon>
        <taxon>Brachyura</taxon>
        <taxon>Eubrachyura</taxon>
        <taxon>Portunoidea</taxon>
        <taxon>Portunidae</taxon>
        <taxon>Portuninae</taxon>
        <taxon>Portunus</taxon>
    </lineage>
</organism>
<dbReference type="Proteomes" id="UP000324222">
    <property type="component" value="Unassembled WGS sequence"/>
</dbReference>
<name>A0A5B7J6X1_PORTR</name>
<feature type="compositionally biased region" description="Basic and acidic residues" evidence="1">
    <location>
        <begin position="1"/>
        <end position="11"/>
    </location>
</feature>
<accession>A0A5B7J6X1</accession>
<feature type="compositionally biased region" description="Basic residues" evidence="1">
    <location>
        <begin position="21"/>
        <end position="38"/>
    </location>
</feature>
<feature type="region of interest" description="Disordered" evidence="1">
    <location>
        <begin position="1"/>
        <end position="50"/>
    </location>
</feature>
<feature type="compositionally biased region" description="Basic and acidic residues" evidence="1">
    <location>
        <begin position="39"/>
        <end position="50"/>
    </location>
</feature>
<dbReference type="EMBL" id="VSRR010082014">
    <property type="protein sequence ID" value="MPC89736.1"/>
    <property type="molecule type" value="Genomic_DNA"/>
</dbReference>
<evidence type="ECO:0000256" key="1">
    <source>
        <dbReference type="SAM" id="MobiDB-lite"/>
    </source>
</evidence>
<gene>
    <name evidence="2" type="ORF">E2C01_084695</name>
</gene>
<evidence type="ECO:0000313" key="3">
    <source>
        <dbReference type="Proteomes" id="UP000324222"/>
    </source>
</evidence>
<comment type="caution">
    <text evidence="2">The sequence shown here is derived from an EMBL/GenBank/DDBJ whole genome shotgun (WGS) entry which is preliminary data.</text>
</comment>
<sequence length="93" mass="11204">MDEEGNEKRSELMFARLHTTERKKKQKHSKRKPLRKGKREREEEREEEPRQVLKNFKVTHKKTTGDVQVGVAVEVLRGRPWVLRDWLLVCEHC</sequence>
<evidence type="ECO:0000313" key="2">
    <source>
        <dbReference type="EMBL" id="MPC89736.1"/>
    </source>
</evidence>
<protein>
    <submittedName>
        <fullName evidence="2">Uncharacterized protein</fullName>
    </submittedName>
</protein>
<reference evidence="2 3" key="1">
    <citation type="submission" date="2019-05" db="EMBL/GenBank/DDBJ databases">
        <title>Another draft genome of Portunus trituberculatus and its Hox gene families provides insights of decapod evolution.</title>
        <authorList>
            <person name="Jeong J.-H."/>
            <person name="Song I."/>
            <person name="Kim S."/>
            <person name="Choi T."/>
            <person name="Kim D."/>
            <person name="Ryu S."/>
            <person name="Kim W."/>
        </authorList>
    </citation>
    <scope>NUCLEOTIDE SEQUENCE [LARGE SCALE GENOMIC DNA]</scope>
    <source>
        <tissue evidence="2">Muscle</tissue>
    </source>
</reference>
<proteinExistence type="predicted"/>
<dbReference type="AlphaFoldDB" id="A0A5B7J6X1"/>